<evidence type="ECO:0000313" key="3">
    <source>
        <dbReference type="Proteomes" id="UP000789901"/>
    </source>
</evidence>
<comment type="caution">
    <text evidence="2">The sequence shown here is derived from an EMBL/GenBank/DDBJ whole genome shotgun (WGS) entry which is preliminary data.</text>
</comment>
<sequence length="596" mass="70411">TFRNDPGKLQYQKANDALVRSLRSIIQHCNDNAKVKKAGIILEKKAKPPIILNIDDDCTSLPENYQLQEDYYSLFNDYNKDKLSNLIDDDSLIKETSLPDFEPEEITFDLESLSSFNQNLKNSFIKYQNSISSSKKIVTPAYWGIIDLTRKSLFDWKEINHKLLNIAAQIFTSKIEWLPKPAPKKLQEYFNNKCKDVVHEFENLHVYIQFIKNMDRLKRFISEQELKITTIFPLIREMFSLNIIDDKWEEVQSLATNKAPKVGHKADMKGILVNTLCKLEALYGEVSGGLGSLGLSIARLEINFYAMSWFEGIYLFGRIDSCMVPSEEDNSYLFEDIYCVLKELEQRLKLKSDWKNLKNSISIHDFKSRVIIIFNDCVAREEIIDHIKKLDMSIYYGPISLEVGSQVWKNSYLNSFAYDKYDCEFFESEYSWLEYLKQNNLMNTYCGKYLENNKYEYFWIGYEEQDVLFVEDFPNNVYFSFEFFNGLLDYEPIRVKMPRGLINFNTKYIIVYCNKRVFIFDKDHNTKYFARKVDCILSSKYKREVNIDKLNCFLCTNVVKKEIFFSENWDKSYAINEKKYSKIKRQGFNNEYILVN</sequence>
<protein>
    <submittedName>
        <fullName evidence="2">38580_t:CDS:1</fullName>
    </submittedName>
</protein>
<dbReference type="Proteomes" id="UP000789901">
    <property type="component" value="Unassembled WGS sequence"/>
</dbReference>
<feature type="domain" description="Helicase superfamily 3 single-stranded DNA/RNA virus" evidence="1">
    <location>
        <begin position="449"/>
        <end position="514"/>
    </location>
</feature>
<keyword evidence="3" id="KW-1185">Reference proteome</keyword>
<reference evidence="2 3" key="1">
    <citation type="submission" date="2021-06" db="EMBL/GenBank/DDBJ databases">
        <authorList>
            <person name="Kallberg Y."/>
            <person name="Tangrot J."/>
            <person name="Rosling A."/>
        </authorList>
    </citation>
    <scope>NUCLEOTIDE SEQUENCE [LARGE SCALE GENOMIC DNA]</scope>
    <source>
        <strain evidence="2 3">120-4 pot B 10/14</strain>
    </source>
</reference>
<accession>A0ABN7VEV2</accession>
<dbReference type="InterPro" id="IPR000605">
    <property type="entry name" value="Helicase_SF3_ssDNA/RNA_vir"/>
</dbReference>
<evidence type="ECO:0000313" key="2">
    <source>
        <dbReference type="EMBL" id="CAG8764847.1"/>
    </source>
</evidence>
<dbReference type="Pfam" id="PF00910">
    <property type="entry name" value="RNA_helicase"/>
    <property type="match status" value="1"/>
</dbReference>
<proteinExistence type="predicted"/>
<feature type="non-terminal residue" evidence="2">
    <location>
        <position position="596"/>
    </location>
</feature>
<feature type="non-terminal residue" evidence="2">
    <location>
        <position position="1"/>
    </location>
</feature>
<evidence type="ECO:0000259" key="1">
    <source>
        <dbReference type="Pfam" id="PF00910"/>
    </source>
</evidence>
<dbReference type="EMBL" id="CAJVQB010013851">
    <property type="protein sequence ID" value="CAG8764847.1"/>
    <property type="molecule type" value="Genomic_DNA"/>
</dbReference>
<organism evidence="2 3">
    <name type="scientific">Gigaspora margarita</name>
    <dbReference type="NCBI Taxonomy" id="4874"/>
    <lineage>
        <taxon>Eukaryota</taxon>
        <taxon>Fungi</taxon>
        <taxon>Fungi incertae sedis</taxon>
        <taxon>Mucoromycota</taxon>
        <taxon>Glomeromycotina</taxon>
        <taxon>Glomeromycetes</taxon>
        <taxon>Diversisporales</taxon>
        <taxon>Gigasporaceae</taxon>
        <taxon>Gigaspora</taxon>
    </lineage>
</organism>
<name>A0ABN7VEV2_GIGMA</name>
<gene>
    <name evidence="2" type="ORF">GMARGA_LOCUS17903</name>
</gene>